<evidence type="ECO:0000313" key="2">
    <source>
        <dbReference type="Proteomes" id="UP000659047"/>
    </source>
</evidence>
<sequence>MSLTEISHKAAFIAERNHQLNKQWHTYCNTLIQAITTTKQALYLEIKSSPDEGLHFSLFNHFTLQIVRDTGFNNHTLHYVLHACDGKSRLALASAQLGCDGLLDKRVSNTDRQAVLEHCLAQISSVYDYLYQATQQDEPLTLETLACALPCLARA</sequence>
<dbReference type="AlphaFoldDB" id="A0A8K0V3P5"/>
<evidence type="ECO:0000313" key="1">
    <source>
        <dbReference type="EMBL" id="MBK4716498.1"/>
    </source>
</evidence>
<dbReference type="Pfam" id="PF11046">
    <property type="entry name" value="HycA_repressor"/>
    <property type="match status" value="1"/>
</dbReference>
<protein>
    <submittedName>
        <fullName evidence="1">Transcriptional regulator</fullName>
    </submittedName>
</protein>
<gene>
    <name evidence="1" type="ORF">JJB97_14405</name>
</gene>
<dbReference type="InterPro" id="IPR021285">
    <property type="entry name" value="Tscrpt_reg_HycA"/>
</dbReference>
<dbReference type="Proteomes" id="UP000659047">
    <property type="component" value="Unassembled WGS sequence"/>
</dbReference>
<organism evidence="1 2">
    <name type="scientific">Tenebrionibacter intestinalis</name>
    <dbReference type="NCBI Taxonomy" id="2799638"/>
    <lineage>
        <taxon>Bacteria</taxon>
        <taxon>Pseudomonadati</taxon>
        <taxon>Pseudomonadota</taxon>
        <taxon>Gammaproteobacteria</taxon>
        <taxon>Enterobacterales</taxon>
        <taxon>Enterobacteriaceae</taxon>
        <taxon>Tenebrionibacter/Tenebrionicola group</taxon>
        <taxon>Tenebrionibacter</taxon>
    </lineage>
</organism>
<name>A0A8K0V3P5_9ENTR</name>
<accession>A0A8K0V3P5</accession>
<reference evidence="1" key="1">
    <citation type="submission" date="2021-01" db="EMBL/GenBank/DDBJ databases">
        <title>Intestinitalea alba gen. nov., sp. nov., a novel genus of the family Enterobacteriaceae, isolated from the gut of the plastic-eating mealworm Tenebrio molitor L.</title>
        <authorList>
            <person name="Yang Y."/>
        </authorList>
    </citation>
    <scope>NUCLEOTIDE SEQUENCE</scope>
    <source>
        <strain evidence="1">BIT-L3</strain>
    </source>
</reference>
<dbReference type="EMBL" id="JAEPBH010000041">
    <property type="protein sequence ID" value="MBK4716498.1"/>
    <property type="molecule type" value="Genomic_DNA"/>
</dbReference>
<dbReference type="RefSeq" id="WP_238714706.1">
    <property type="nucleotide sequence ID" value="NZ_JAEPBH010000041.1"/>
</dbReference>
<comment type="caution">
    <text evidence="1">The sequence shown here is derived from an EMBL/GenBank/DDBJ whole genome shotgun (WGS) entry which is preliminary data.</text>
</comment>
<proteinExistence type="predicted"/>
<keyword evidence="2" id="KW-1185">Reference proteome</keyword>